<keyword evidence="1" id="KW-1133">Transmembrane helix</keyword>
<dbReference type="EMBL" id="JACRTD010000005">
    <property type="protein sequence ID" value="MBC8585588.1"/>
    <property type="molecule type" value="Genomic_DNA"/>
</dbReference>
<dbReference type="AlphaFoldDB" id="A0A926ELF5"/>
<keyword evidence="1" id="KW-0812">Transmembrane</keyword>
<keyword evidence="3" id="KW-1185">Reference proteome</keyword>
<evidence type="ECO:0000313" key="2">
    <source>
        <dbReference type="EMBL" id="MBC8585588.1"/>
    </source>
</evidence>
<keyword evidence="1" id="KW-0472">Membrane</keyword>
<organism evidence="2 3">
    <name type="scientific">Youxingia wuxianensis</name>
    <dbReference type="NCBI Taxonomy" id="2763678"/>
    <lineage>
        <taxon>Bacteria</taxon>
        <taxon>Bacillati</taxon>
        <taxon>Bacillota</taxon>
        <taxon>Clostridia</taxon>
        <taxon>Eubacteriales</taxon>
        <taxon>Oscillospiraceae</taxon>
        <taxon>Youxingia</taxon>
    </lineage>
</organism>
<feature type="transmembrane region" description="Helical" evidence="1">
    <location>
        <begin position="39"/>
        <end position="59"/>
    </location>
</feature>
<reference evidence="2" key="1">
    <citation type="submission" date="2020-08" db="EMBL/GenBank/DDBJ databases">
        <title>Genome public.</title>
        <authorList>
            <person name="Liu C."/>
            <person name="Sun Q."/>
        </authorList>
    </citation>
    <scope>NUCLEOTIDE SEQUENCE</scope>
    <source>
        <strain evidence="2">NSJ-64</strain>
    </source>
</reference>
<dbReference type="Proteomes" id="UP000623678">
    <property type="component" value="Unassembled WGS sequence"/>
</dbReference>
<gene>
    <name evidence="2" type="ORF">H8705_08330</name>
</gene>
<evidence type="ECO:0000256" key="1">
    <source>
        <dbReference type="SAM" id="Phobius"/>
    </source>
</evidence>
<comment type="caution">
    <text evidence="2">The sequence shown here is derived from an EMBL/GenBank/DDBJ whole genome shotgun (WGS) entry which is preliminary data.</text>
</comment>
<proteinExistence type="predicted"/>
<protein>
    <submittedName>
        <fullName evidence="2">Uncharacterized protein</fullName>
    </submittedName>
</protein>
<name>A0A926ELF5_9FIRM</name>
<accession>A0A926ELF5</accession>
<evidence type="ECO:0000313" key="3">
    <source>
        <dbReference type="Proteomes" id="UP000623678"/>
    </source>
</evidence>
<sequence length="81" mass="9076">MRSERSRKSRIKKEDYSVEFIGGSGQKRGVNMNTAMQSFGYGLAALLFCIAILGVCHNIKKTARKVLKSQQPHKGDLSQKF</sequence>